<name>A0A0D2IJA5_CLAB1</name>
<evidence type="ECO:0000313" key="3">
    <source>
        <dbReference type="Proteomes" id="UP000053789"/>
    </source>
</evidence>
<keyword evidence="3" id="KW-1185">Reference proteome</keyword>
<dbReference type="GeneID" id="27695178"/>
<dbReference type="RefSeq" id="XP_016623528.1">
    <property type="nucleotide sequence ID" value="XM_016760007.1"/>
</dbReference>
<feature type="transmembrane region" description="Helical" evidence="1">
    <location>
        <begin position="6"/>
        <end position="26"/>
    </location>
</feature>
<reference evidence="2" key="1">
    <citation type="submission" date="2015-01" db="EMBL/GenBank/DDBJ databases">
        <title>The Genome Sequence of Cladophialophora bantiana CBS 173.52.</title>
        <authorList>
            <consortium name="The Broad Institute Genomics Platform"/>
            <person name="Cuomo C."/>
            <person name="de Hoog S."/>
            <person name="Gorbushina A."/>
            <person name="Stielow B."/>
            <person name="Teixiera M."/>
            <person name="Abouelleil A."/>
            <person name="Chapman S.B."/>
            <person name="Priest M."/>
            <person name="Young S.K."/>
            <person name="Wortman J."/>
            <person name="Nusbaum C."/>
            <person name="Birren B."/>
        </authorList>
    </citation>
    <scope>NUCLEOTIDE SEQUENCE [LARGE SCALE GENOMIC DNA]</scope>
    <source>
        <strain evidence="2">CBS 173.52</strain>
    </source>
</reference>
<proteinExistence type="predicted"/>
<dbReference type="EMBL" id="KN846982">
    <property type="protein sequence ID" value="KIW96859.1"/>
    <property type="molecule type" value="Genomic_DNA"/>
</dbReference>
<dbReference type="AlphaFoldDB" id="A0A0D2IJA5"/>
<dbReference type="HOGENOM" id="CLU_199202_0_0_1"/>
<protein>
    <submittedName>
        <fullName evidence="2">Uncharacterized protein</fullName>
    </submittedName>
</protein>
<gene>
    <name evidence="2" type="ORF">Z519_02250</name>
</gene>
<dbReference type="OrthoDB" id="4153329at2759"/>
<keyword evidence="1" id="KW-1133">Transmembrane helix</keyword>
<organism evidence="2 3">
    <name type="scientific">Cladophialophora bantiana (strain ATCC 10958 / CBS 173.52 / CDC B-1940 / NIH 8579)</name>
    <name type="common">Xylohypha bantiana</name>
    <dbReference type="NCBI Taxonomy" id="1442370"/>
    <lineage>
        <taxon>Eukaryota</taxon>
        <taxon>Fungi</taxon>
        <taxon>Dikarya</taxon>
        <taxon>Ascomycota</taxon>
        <taxon>Pezizomycotina</taxon>
        <taxon>Eurotiomycetes</taxon>
        <taxon>Chaetothyriomycetidae</taxon>
        <taxon>Chaetothyriales</taxon>
        <taxon>Herpotrichiellaceae</taxon>
        <taxon>Cladophialophora</taxon>
    </lineage>
</organism>
<evidence type="ECO:0000313" key="2">
    <source>
        <dbReference type="EMBL" id="KIW96859.1"/>
    </source>
</evidence>
<keyword evidence="1" id="KW-0812">Transmembrane</keyword>
<accession>A0A0D2IJA5</accession>
<keyword evidence="1" id="KW-0472">Membrane</keyword>
<evidence type="ECO:0000256" key="1">
    <source>
        <dbReference type="SAM" id="Phobius"/>
    </source>
</evidence>
<sequence>MGLSDGLVVFLCIVIAGIVVAGAAALHRVVANSEFTEELPQPSNAQQSYMRVVRSRKWPLLHVDERLPPSTVTSSV</sequence>
<dbReference type="Proteomes" id="UP000053789">
    <property type="component" value="Unassembled WGS sequence"/>
</dbReference>